<dbReference type="Proteomes" id="UP000476332">
    <property type="component" value="Unassembled WGS sequence"/>
</dbReference>
<evidence type="ECO:0000256" key="4">
    <source>
        <dbReference type="ARBA" id="ARBA00022801"/>
    </source>
</evidence>
<sequence>MFVDASALCALMLEEEDAAAILARMKSADRLLVSPTVIWETVVSCSRRVDWQLESAQAAVQAYLAEMQITVVAIPPEAAALAVEAYARYGKGRHKAGLNFGDCFAYACARHFDVKLLYKGDDFAQTDIATA</sequence>
<evidence type="ECO:0000313" key="8">
    <source>
        <dbReference type="Proteomes" id="UP000476332"/>
    </source>
</evidence>
<comment type="caution">
    <text evidence="7">The sequence shown here is derived from an EMBL/GenBank/DDBJ whole genome shotgun (WGS) entry which is preliminary data.</text>
</comment>
<evidence type="ECO:0000259" key="6">
    <source>
        <dbReference type="Pfam" id="PF01850"/>
    </source>
</evidence>
<dbReference type="EC" id="3.1.-.-" evidence="5"/>
<dbReference type="Pfam" id="PF01850">
    <property type="entry name" value="PIN"/>
    <property type="match status" value="1"/>
</dbReference>
<dbReference type="Gene3D" id="3.40.50.1010">
    <property type="entry name" value="5'-nuclease"/>
    <property type="match status" value="1"/>
</dbReference>
<feature type="domain" description="PIN" evidence="6">
    <location>
        <begin position="1"/>
        <end position="127"/>
    </location>
</feature>
<evidence type="ECO:0000256" key="3">
    <source>
        <dbReference type="ARBA" id="ARBA00022723"/>
    </source>
</evidence>
<gene>
    <name evidence="5" type="primary">vapC</name>
    <name evidence="7" type="ORF">GTW51_08180</name>
</gene>
<name>A0A6L9MFU4_9HYPH</name>
<dbReference type="GO" id="GO:0000287">
    <property type="term" value="F:magnesium ion binding"/>
    <property type="evidence" value="ECO:0007669"/>
    <property type="project" value="UniProtKB-UniRule"/>
</dbReference>
<protein>
    <recommendedName>
        <fullName evidence="5">Ribonuclease VapC</fullName>
        <shortName evidence="5">RNase VapC</shortName>
        <ecNumber evidence="5">3.1.-.-</ecNumber>
    </recommendedName>
    <alternativeName>
        <fullName evidence="5">Toxin VapC</fullName>
    </alternativeName>
</protein>
<proteinExistence type="inferred from homology"/>
<dbReference type="HAMAP" id="MF_00265">
    <property type="entry name" value="VapC_Nob1"/>
    <property type="match status" value="1"/>
</dbReference>
<keyword evidence="4 5" id="KW-0378">Hydrolase</keyword>
<keyword evidence="5" id="KW-0460">Magnesium</keyword>
<comment type="cofactor">
    <cofactor evidence="5">
        <name>Mg(2+)</name>
        <dbReference type="ChEBI" id="CHEBI:18420"/>
    </cofactor>
</comment>
<dbReference type="InterPro" id="IPR029060">
    <property type="entry name" value="PIN-like_dom_sf"/>
</dbReference>
<comment type="similarity">
    <text evidence="5">Belongs to the PINc/VapC protein family.</text>
</comment>
<organism evidence="7 8">
    <name type="scientific">Aurantimonas aggregata</name>
    <dbReference type="NCBI Taxonomy" id="2047720"/>
    <lineage>
        <taxon>Bacteria</taxon>
        <taxon>Pseudomonadati</taxon>
        <taxon>Pseudomonadota</taxon>
        <taxon>Alphaproteobacteria</taxon>
        <taxon>Hyphomicrobiales</taxon>
        <taxon>Aurantimonadaceae</taxon>
        <taxon>Aurantimonas</taxon>
    </lineage>
</organism>
<dbReference type="SUPFAM" id="SSF88723">
    <property type="entry name" value="PIN domain-like"/>
    <property type="match status" value="1"/>
</dbReference>
<dbReference type="AlphaFoldDB" id="A0A6L9MFU4"/>
<dbReference type="GO" id="GO:0004540">
    <property type="term" value="F:RNA nuclease activity"/>
    <property type="evidence" value="ECO:0007669"/>
    <property type="project" value="InterPro"/>
</dbReference>
<keyword evidence="2 5" id="KW-0540">Nuclease</keyword>
<keyword evidence="8" id="KW-1185">Reference proteome</keyword>
<dbReference type="RefSeq" id="WP_163043428.1">
    <property type="nucleotide sequence ID" value="NZ_JAAAMJ010000004.1"/>
</dbReference>
<dbReference type="EMBL" id="JAAAMJ010000004">
    <property type="protein sequence ID" value="NDV86677.1"/>
    <property type="molecule type" value="Genomic_DNA"/>
</dbReference>
<keyword evidence="5" id="KW-0800">Toxin</keyword>
<dbReference type="GO" id="GO:0090729">
    <property type="term" value="F:toxin activity"/>
    <property type="evidence" value="ECO:0007669"/>
    <property type="project" value="UniProtKB-KW"/>
</dbReference>
<reference evidence="7 8" key="1">
    <citation type="submission" date="2020-01" db="EMBL/GenBank/DDBJ databases">
        <title>Genomes of bacteria type strains.</title>
        <authorList>
            <person name="Chen J."/>
            <person name="Zhu S."/>
            <person name="Chen J."/>
        </authorList>
    </citation>
    <scope>NUCLEOTIDE SEQUENCE [LARGE SCALE GENOMIC DNA]</scope>
    <source>
        <strain evidence="7 8">KCTC 52919</strain>
    </source>
</reference>
<dbReference type="GO" id="GO:0016787">
    <property type="term" value="F:hydrolase activity"/>
    <property type="evidence" value="ECO:0007669"/>
    <property type="project" value="UniProtKB-KW"/>
</dbReference>
<evidence type="ECO:0000256" key="1">
    <source>
        <dbReference type="ARBA" id="ARBA00022649"/>
    </source>
</evidence>
<dbReference type="InterPro" id="IPR022907">
    <property type="entry name" value="VapC_family"/>
</dbReference>
<comment type="function">
    <text evidence="5">Toxic component of a toxin-antitoxin (TA) system. An RNase.</text>
</comment>
<dbReference type="CDD" id="cd09871">
    <property type="entry name" value="PIN_MtVapC28-VapC30-like"/>
    <property type="match status" value="1"/>
</dbReference>
<evidence type="ECO:0000313" key="7">
    <source>
        <dbReference type="EMBL" id="NDV86677.1"/>
    </source>
</evidence>
<keyword evidence="3 5" id="KW-0479">Metal-binding</keyword>
<dbReference type="InterPro" id="IPR002716">
    <property type="entry name" value="PIN_dom"/>
</dbReference>
<evidence type="ECO:0000256" key="2">
    <source>
        <dbReference type="ARBA" id="ARBA00022722"/>
    </source>
</evidence>
<evidence type="ECO:0000256" key="5">
    <source>
        <dbReference type="HAMAP-Rule" id="MF_00265"/>
    </source>
</evidence>
<keyword evidence="1 5" id="KW-1277">Toxin-antitoxin system</keyword>
<accession>A0A6L9MFU4</accession>
<feature type="binding site" evidence="5">
    <location>
        <position position="4"/>
    </location>
    <ligand>
        <name>Mg(2+)</name>
        <dbReference type="ChEBI" id="CHEBI:18420"/>
    </ligand>
</feature>
<feature type="binding site" evidence="5">
    <location>
        <position position="102"/>
    </location>
    <ligand>
        <name>Mg(2+)</name>
        <dbReference type="ChEBI" id="CHEBI:18420"/>
    </ligand>
</feature>